<dbReference type="InterPro" id="IPR051468">
    <property type="entry name" value="Fungal_SecMetab_SDRs"/>
</dbReference>
<evidence type="ECO:0000313" key="3">
    <source>
        <dbReference type="Proteomes" id="UP001239445"/>
    </source>
</evidence>
<sequence length="265" mass="29012">MASKIALVTGANKGLGYETVKALLQSDKPYHVYLGSRSVELGQKAAQQLRTECVDLSNTVEHLQLDLTDDESISNAYNTVNAKHGRLDVLINNAGLTKDLEGLRGQVTQRESLLGSYNVNVAGTHTLTYTMMPLLLKSSDARILFVSGLGSFVDARAGKIPLPANLQPGWPKSELEFETVGYRCSKVALNMLMLDYHWKLQADGVKVWAVLPGFLATDLGDARDWAIEQGAKHPSVGGLLMRDVVEGKRDHHVGCLIDRDGLHEY</sequence>
<proteinExistence type="inferred from homology"/>
<dbReference type="AlphaFoldDB" id="A0AAJ0BG26"/>
<comment type="caution">
    <text evidence="2">The sequence shown here is derived from an EMBL/GenBank/DDBJ whole genome shotgun (WGS) entry which is preliminary data.</text>
</comment>
<dbReference type="PANTHER" id="PTHR43544:SF32">
    <property type="entry name" value="CHAIN DEHYDROGENASE, PUTATIVE (AFU_ORTHOLOGUE AFUA_5G01530)-RELATED"/>
    <property type="match status" value="1"/>
</dbReference>
<evidence type="ECO:0000256" key="1">
    <source>
        <dbReference type="ARBA" id="ARBA00006484"/>
    </source>
</evidence>
<dbReference type="Proteomes" id="UP001239445">
    <property type="component" value="Unassembled WGS sequence"/>
</dbReference>
<dbReference type="PANTHER" id="PTHR43544">
    <property type="entry name" value="SHORT-CHAIN DEHYDROGENASE/REDUCTASE"/>
    <property type="match status" value="1"/>
</dbReference>
<comment type="similarity">
    <text evidence="1">Belongs to the short-chain dehydrogenases/reductases (SDR) family.</text>
</comment>
<dbReference type="GO" id="GO:0016491">
    <property type="term" value="F:oxidoreductase activity"/>
    <property type="evidence" value="ECO:0007669"/>
    <property type="project" value="TreeGrafter"/>
</dbReference>
<dbReference type="SUPFAM" id="SSF51735">
    <property type="entry name" value="NAD(P)-binding Rossmann-fold domains"/>
    <property type="match status" value="1"/>
</dbReference>
<name>A0AAJ0BG26_9PEZI</name>
<dbReference type="Gene3D" id="3.40.50.720">
    <property type="entry name" value="NAD(P)-binding Rossmann-like Domain"/>
    <property type="match status" value="1"/>
</dbReference>
<keyword evidence="3" id="KW-1185">Reference proteome</keyword>
<dbReference type="InterPro" id="IPR002347">
    <property type="entry name" value="SDR_fam"/>
</dbReference>
<protein>
    <submittedName>
        <fullName evidence="2">Uncharacterized protein</fullName>
    </submittedName>
</protein>
<gene>
    <name evidence="2" type="ORF">QBC47DRAFT_321751</name>
</gene>
<dbReference type="PRINTS" id="PR00081">
    <property type="entry name" value="GDHRDH"/>
</dbReference>
<reference evidence="2" key="1">
    <citation type="submission" date="2023-06" db="EMBL/GenBank/DDBJ databases">
        <title>Genome-scale phylogeny and comparative genomics of the fungal order Sordariales.</title>
        <authorList>
            <consortium name="Lawrence Berkeley National Laboratory"/>
            <person name="Hensen N."/>
            <person name="Bonometti L."/>
            <person name="Westerberg I."/>
            <person name="Brannstrom I.O."/>
            <person name="Guillou S."/>
            <person name="Cros-Aarteil S."/>
            <person name="Calhoun S."/>
            <person name="Haridas S."/>
            <person name="Kuo A."/>
            <person name="Mondo S."/>
            <person name="Pangilinan J."/>
            <person name="Riley R."/>
            <person name="Labutti K."/>
            <person name="Andreopoulos B."/>
            <person name="Lipzen A."/>
            <person name="Chen C."/>
            <person name="Yanf M."/>
            <person name="Daum C."/>
            <person name="Ng V."/>
            <person name="Clum A."/>
            <person name="Steindorff A."/>
            <person name="Ohm R."/>
            <person name="Martin F."/>
            <person name="Silar P."/>
            <person name="Natvig D."/>
            <person name="Lalanne C."/>
            <person name="Gautier V."/>
            <person name="Ament-Velasquez S.L."/>
            <person name="Kruys A."/>
            <person name="Hutchinson M.I."/>
            <person name="Powell A.J."/>
            <person name="Barry K."/>
            <person name="Miller A.N."/>
            <person name="Grigoriev I.V."/>
            <person name="Debuchy R."/>
            <person name="Gladieux P."/>
            <person name="Thoren M.H."/>
            <person name="Johannesson H."/>
        </authorList>
    </citation>
    <scope>NUCLEOTIDE SEQUENCE</scope>
    <source>
        <strain evidence="2">PSN4</strain>
    </source>
</reference>
<dbReference type="GO" id="GO:0019748">
    <property type="term" value="P:secondary metabolic process"/>
    <property type="evidence" value="ECO:0007669"/>
    <property type="project" value="TreeGrafter"/>
</dbReference>
<accession>A0AAJ0BG26</accession>
<dbReference type="Pfam" id="PF00106">
    <property type="entry name" value="adh_short"/>
    <property type="match status" value="1"/>
</dbReference>
<dbReference type="GO" id="GO:0005737">
    <property type="term" value="C:cytoplasm"/>
    <property type="evidence" value="ECO:0007669"/>
    <property type="project" value="TreeGrafter"/>
</dbReference>
<dbReference type="InterPro" id="IPR036291">
    <property type="entry name" value="NAD(P)-bd_dom_sf"/>
</dbReference>
<evidence type="ECO:0000313" key="2">
    <source>
        <dbReference type="EMBL" id="KAK1756468.1"/>
    </source>
</evidence>
<dbReference type="EMBL" id="MU839832">
    <property type="protein sequence ID" value="KAK1756468.1"/>
    <property type="molecule type" value="Genomic_DNA"/>
</dbReference>
<organism evidence="2 3">
    <name type="scientific">Echria macrotheca</name>
    <dbReference type="NCBI Taxonomy" id="438768"/>
    <lineage>
        <taxon>Eukaryota</taxon>
        <taxon>Fungi</taxon>
        <taxon>Dikarya</taxon>
        <taxon>Ascomycota</taxon>
        <taxon>Pezizomycotina</taxon>
        <taxon>Sordariomycetes</taxon>
        <taxon>Sordariomycetidae</taxon>
        <taxon>Sordariales</taxon>
        <taxon>Schizotheciaceae</taxon>
        <taxon>Echria</taxon>
    </lineage>
</organism>